<dbReference type="InterPro" id="IPR025654">
    <property type="entry name" value="PEX2/10"/>
</dbReference>
<evidence type="ECO:0000256" key="7">
    <source>
        <dbReference type="ARBA" id="ARBA00022593"/>
    </source>
</evidence>
<dbReference type="Pfam" id="PF04757">
    <property type="entry name" value="Pex2_Pex12"/>
    <property type="match status" value="1"/>
</dbReference>
<dbReference type="Gene3D" id="3.30.40.10">
    <property type="entry name" value="Zinc/RING finger domain, C3HC4 (zinc finger)"/>
    <property type="match status" value="1"/>
</dbReference>
<evidence type="ECO:0000256" key="2">
    <source>
        <dbReference type="ARBA" id="ARBA00004585"/>
    </source>
</evidence>
<name>A0A210QT61_MIZYE</name>
<keyword evidence="11 18" id="KW-0863">Zinc-finger</keyword>
<keyword evidence="13" id="KW-0862">Zinc</keyword>
<dbReference type="EMBL" id="NEDP02002051">
    <property type="protein sequence ID" value="OWF51890.1"/>
    <property type="molecule type" value="Genomic_DNA"/>
</dbReference>
<dbReference type="PROSITE" id="PS00518">
    <property type="entry name" value="ZF_RING_1"/>
    <property type="match status" value="1"/>
</dbReference>
<dbReference type="InterPro" id="IPR017907">
    <property type="entry name" value="Znf_RING_CS"/>
</dbReference>
<evidence type="ECO:0000256" key="16">
    <source>
        <dbReference type="ARBA" id="ARBA00023136"/>
    </source>
</evidence>
<evidence type="ECO:0000256" key="15">
    <source>
        <dbReference type="ARBA" id="ARBA00022989"/>
    </source>
</evidence>
<keyword evidence="12" id="KW-0833">Ubl conjugation pathway</keyword>
<comment type="caution">
    <text evidence="20">The sequence shown here is derived from an EMBL/GenBank/DDBJ whole genome shotgun (WGS) entry which is preliminary data.</text>
</comment>
<keyword evidence="17" id="KW-0576">Peroxisome</keyword>
<accession>A0A210QT61</accession>
<reference evidence="20 21" key="1">
    <citation type="journal article" date="2017" name="Nat. Ecol. Evol.">
        <title>Scallop genome provides insights into evolution of bilaterian karyotype and development.</title>
        <authorList>
            <person name="Wang S."/>
            <person name="Zhang J."/>
            <person name="Jiao W."/>
            <person name="Li J."/>
            <person name="Xun X."/>
            <person name="Sun Y."/>
            <person name="Guo X."/>
            <person name="Huan P."/>
            <person name="Dong B."/>
            <person name="Zhang L."/>
            <person name="Hu X."/>
            <person name="Sun X."/>
            <person name="Wang J."/>
            <person name="Zhao C."/>
            <person name="Wang Y."/>
            <person name="Wang D."/>
            <person name="Huang X."/>
            <person name="Wang R."/>
            <person name="Lv J."/>
            <person name="Li Y."/>
            <person name="Zhang Z."/>
            <person name="Liu B."/>
            <person name="Lu W."/>
            <person name="Hui Y."/>
            <person name="Liang J."/>
            <person name="Zhou Z."/>
            <person name="Hou R."/>
            <person name="Li X."/>
            <person name="Liu Y."/>
            <person name="Li H."/>
            <person name="Ning X."/>
            <person name="Lin Y."/>
            <person name="Zhao L."/>
            <person name="Xing Q."/>
            <person name="Dou J."/>
            <person name="Li Y."/>
            <person name="Mao J."/>
            <person name="Guo H."/>
            <person name="Dou H."/>
            <person name="Li T."/>
            <person name="Mu C."/>
            <person name="Jiang W."/>
            <person name="Fu Q."/>
            <person name="Fu X."/>
            <person name="Miao Y."/>
            <person name="Liu J."/>
            <person name="Yu Q."/>
            <person name="Li R."/>
            <person name="Liao H."/>
            <person name="Li X."/>
            <person name="Kong Y."/>
            <person name="Jiang Z."/>
            <person name="Chourrout D."/>
            <person name="Li R."/>
            <person name="Bao Z."/>
        </authorList>
    </citation>
    <scope>NUCLEOTIDE SEQUENCE [LARGE SCALE GENOMIC DNA]</scope>
    <source>
        <strain evidence="20 21">PY_sf001</strain>
    </source>
</reference>
<evidence type="ECO:0000256" key="14">
    <source>
        <dbReference type="ARBA" id="ARBA00022927"/>
    </source>
</evidence>
<dbReference type="GO" id="GO:0005778">
    <property type="term" value="C:peroxisomal membrane"/>
    <property type="evidence" value="ECO:0007669"/>
    <property type="project" value="UniProtKB-SubCell"/>
</dbReference>
<organism evidence="20 21">
    <name type="scientific">Mizuhopecten yessoensis</name>
    <name type="common">Japanese scallop</name>
    <name type="synonym">Patinopecten yessoensis</name>
    <dbReference type="NCBI Taxonomy" id="6573"/>
    <lineage>
        <taxon>Eukaryota</taxon>
        <taxon>Metazoa</taxon>
        <taxon>Spiralia</taxon>
        <taxon>Lophotrochozoa</taxon>
        <taxon>Mollusca</taxon>
        <taxon>Bivalvia</taxon>
        <taxon>Autobranchia</taxon>
        <taxon>Pteriomorphia</taxon>
        <taxon>Pectinida</taxon>
        <taxon>Pectinoidea</taxon>
        <taxon>Pectinidae</taxon>
        <taxon>Mizuhopecten</taxon>
    </lineage>
</organism>
<dbReference type="CDD" id="cd16527">
    <property type="entry name" value="RING-HC_PEX10"/>
    <property type="match status" value="1"/>
</dbReference>
<evidence type="ECO:0000256" key="17">
    <source>
        <dbReference type="ARBA" id="ARBA00023140"/>
    </source>
</evidence>
<keyword evidence="6" id="KW-0813">Transport</keyword>
<evidence type="ECO:0000256" key="4">
    <source>
        <dbReference type="ARBA" id="ARBA00008704"/>
    </source>
</evidence>
<dbReference type="GO" id="GO:0016558">
    <property type="term" value="P:protein import into peroxisome matrix"/>
    <property type="evidence" value="ECO:0007669"/>
    <property type="project" value="InterPro"/>
</dbReference>
<dbReference type="SUPFAM" id="SSF57850">
    <property type="entry name" value="RING/U-box"/>
    <property type="match status" value="1"/>
</dbReference>
<dbReference type="PANTHER" id="PTHR23350:SF0">
    <property type="entry name" value="PEROXISOME BIOGENESIS FACTOR 10"/>
    <property type="match status" value="1"/>
</dbReference>
<dbReference type="SMART" id="SM00184">
    <property type="entry name" value="RING"/>
    <property type="match status" value="1"/>
</dbReference>
<dbReference type="GO" id="GO:0008270">
    <property type="term" value="F:zinc ion binding"/>
    <property type="evidence" value="ECO:0007669"/>
    <property type="project" value="UniProtKB-KW"/>
</dbReference>
<dbReference type="AlphaFoldDB" id="A0A210QT61"/>
<keyword evidence="7" id="KW-0962">Peroxisome biogenesis</keyword>
<evidence type="ECO:0000256" key="6">
    <source>
        <dbReference type="ARBA" id="ARBA00022448"/>
    </source>
</evidence>
<evidence type="ECO:0000256" key="8">
    <source>
        <dbReference type="ARBA" id="ARBA00022679"/>
    </source>
</evidence>
<dbReference type="GO" id="GO:0061630">
    <property type="term" value="F:ubiquitin protein ligase activity"/>
    <property type="evidence" value="ECO:0007669"/>
    <property type="project" value="UniProtKB-EC"/>
</dbReference>
<feature type="domain" description="RING-type" evidence="19">
    <location>
        <begin position="246"/>
        <end position="284"/>
    </location>
</feature>
<sequence length="301" mass="35197">MFKKAGSAEIIRSHQKDDLYLSYLRSSISDISQSILGPRRWLTWKKELDVGADLGYFLLTTFAGFQTIGEEYVNIVQVDPTRKSVPSTWRRSLMILLHAGTPYLLQRLLDWTERRLRSPRSFEIPEETRIFLLKCIPVVRQSVTFLHRLHLACFYLRGLFYHIAKRTAGVQYLKYNMSRQGPDQALQNSFRMLGWLSLAQLCGSLGVKLYQYWLDQRKTKKDFPHHLTLQAEESIEDALMDPKRKCSLCLEERKSTTATPCGHLFCWHCIHEWCQNKPQCPLCREKVQPQALLFLQNFDPP</sequence>
<dbReference type="EC" id="2.3.2.27" evidence="5"/>
<keyword evidence="10" id="KW-0479">Metal-binding</keyword>
<evidence type="ECO:0000256" key="5">
    <source>
        <dbReference type="ARBA" id="ARBA00012483"/>
    </source>
</evidence>
<dbReference type="OrthoDB" id="6270329at2759"/>
<dbReference type="Pfam" id="PF13639">
    <property type="entry name" value="zf-RING_2"/>
    <property type="match status" value="1"/>
</dbReference>
<evidence type="ECO:0000256" key="3">
    <source>
        <dbReference type="ARBA" id="ARBA00004906"/>
    </source>
</evidence>
<evidence type="ECO:0000256" key="11">
    <source>
        <dbReference type="ARBA" id="ARBA00022771"/>
    </source>
</evidence>
<evidence type="ECO:0000256" key="9">
    <source>
        <dbReference type="ARBA" id="ARBA00022692"/>
    </source>
</evidence>
<dbReference type="InterPro" id="IPR013083">
    <property type="entry name" value="Znf_RING/FYVE/PHD"/>
</dbReference>
<comment type="similarity">
    <text evidence="4">Belongs to the pex2/pex10/pex12 family.</text>
</comment>
<dbReference type="Proteomes" id="UP000242188">
    <property type="component" value="Unassembled WGS sequence"/>
</dbReference>
<evidence type="ECO:0000256" key="1">
    <source>
        <dbReference type="ARBA" id="ARBA00000900"/>
    </source>
</evidence>
<comment type="catalytic activity">
    <reaction evidence="1">
        <text>S-ubiquitinyl-[E2 ubiquitin-conjugating enzyme]-L-cysteine + [acceptor protein]-L-lysine = [E2 ubiquitin-conjugating enzyme]-L-cysteine + N(6)-ubiquitinyl-[acceptor protein]-L-lysine.</text>
        <dbReference type="EC" id="2.3.2.27"/>
    </reaction>
</comment>
<dbReference type="STRING" id="6573.A0A210QT61"/>
<keyword evidence="21" id="KW-1185">Reference proteome</keyword>
<keyword evidence="8" id="KW-0808">Transferase</keyword>
<comment type="pathway">
    <text evidence="3">Protein modification; protein ubiquitination.</text>
</comment>
<evidence type="ECO:0000313" key="21">
    <source>
        <dbReference type="Proteomes" id="UP000242188"/>
    </source>
</evidence>
<evidence type="ECO:0000313" key="20">
    <source>
        <dbReference type="EMBL" id="OWF51890.1"/>
    </source>
</evidence>
<proteinExistence type="inferred from homology"/>
<dbReference type="InterPro" id="IPR001841">
    <property type="entry name" value="Znf_RING"/>
</dbReference>
<keyword evidence="16" id="KW-0472">Membrane</keyword>
<keyword evidence="15" id="KW-1133">Transmembrane helix</keyword>
<dbReference type="InterPro" id="IPR006845">
    <property type="entry name" value="Pex_N"/>
</dbReference>
<evidence type="ECO:0000259" key="19">
    <source>
        <dbReference type="PROSITE" id="PS50089"/>
    </source>
</evidence>
<dbReference type="PROSITE" id="PS50089">
    <property type="entry name" value="ZF_RING_2"/>
    <property type="match status" value="1"/>
</dbReference>
<evidence type="ECO:0000256" key="18">
    <source>
        <dbReference type="PROSITE-ProRule" id="PRU00175"/>
    </source>
</evidence>
<keyword evidence="14" id="KW-0653">Protein transport</keyword>
<gene>
    <name evidence="20" type="ORF">KP79_PYT19733</name>
</gene>
<keyword evidence="9" id="KW-0812">Transmembrane</keyword>
<evidence type="ECO:0000256" key="13">
    <source>
        <dbReference type="ARBA" id="ARBA00022833"/>
    </source>
</evidence>
<dbReference type="PANTHER" id="PTHR23350">
    <property type="entry name" value="PEROXISOME ASSEMBLY PROTEIN 10"/>
    <property type="match status" value="1"/>
</dbReference>
<evidence type="ECO:0000256" key="12">
    <source>
        <dbReference type="ARBA" id="ARBA00022786"/>
    </source>
</evidence>
<protein>
    <recommendedName>
        <fullName evidence="5">RING-type E3 ubiquitin transferase</fullName>
        <ecNumber evidence="5">2.3.2.27</ecNumber>
    </recommendedName>
</protein>
<comment type="subcellular location">
    <subcellularLocation>
        <location evidence="2">Peroxisome membrane</location>
        <topology evidence="2">Multi-pass membrane protein</topology>
    </subcellularLocation>
</comment>
<evidence type="ECO:0000256" key="10">
    <source>
        <dbReference type="ARBA" id="ARBA00022723"/>
    </source>
</evidence>